<dbReference type="Proteomes" id="UP001176940">
    <property type="component" value="Unassembled WGS sequence"/>
</dbReference>
<protein>
    <submittedName>
        <fullName evidence="2">Uncharacterized protein</fullName>
    </submittedName>
</protein>
<organism evidence="2 3">
    <name type="scientific">Ranitomeya imitator</name>
    <name type="common">mimic poison frog</name>
    <dbReference type="NCBI Taxonomy" id="111125"/>
    <lineage>
        <taxon>Eukaryota</taxon>
        <taxon>Metazoa</taxon>
        <taxon>Chordata</taxon>
        <taxon>Craniata</taxon>
        <taxon>Vertebrata</taxon>
        <taxon>Euteleostomi</taxon>
        <taxon>Amphibia</taxon>
        <taxon>Batrachia</taxon>
        <taxon>Anura</taxon>
        <taxon>Neobatrachia</taxon>
        <taxon>Hyloidea</taxon>
        <taxon>Dendrobatidae</taxon>
        <taxon>Dendrobatinae</taxon>
        <taxon>Ranitomeya</taxon>
    </lineage>
</organism>
<evidence type="ECO:0000313" key="2">
    <source>
        <dbReference type="EMBL" id="CAJ0966042.1"/>
    </source>
</evidence>
<accession>A0ABN9MKZ6</accession>
<comment type="caution">
    <text evidence="2">The sequence shown here is derived from an EMBL/GenBank/DDBJ whole genome shotgun (WGS) entry which is preliminary data.</text>
</comment>
<name>A0ABN9MKZ6_9NEOB</name>
<sequence>MEELERRRKEEEERRRAEEEKRRVEREQDRPSVLGCLGSDTLHCHCYLRLPDVTALECLQNRSRFEVPGGCSYTLNTDGVKWKNTGRQKDYNVSFSKNKRILCLYNMITGSNLSHNNHRSSRNLSNPKCNRKKEASKVITHTRT</sequence>
<reference evidence="2" key="1">
    <citation type="submission" date="2023-07" db="EMBL/GenBank/DDBJ databases">
        <authorList>
            <person name="Stuckert A."/>
        </authorList>
    </citation>
    <scope>NUCLEOTIDE SEQUENCE</scope>
</reference>
<feature type="region of interest" description="Disordered" evidence="1">
    <location>
        <begin position="1"/>
        <end position="25"/>
    </location>
</feature>
<gene>
    <name evidence="2" type="ORF">RIMI_LOCUS20874181</name>
</gene>
<dbReference type="EMBL" id="CAUEEQ010071465">
    <property type="protein sequence ID" value="CAJ0966042.1"/>
    <property type="molecule type" value="Genomic_DNA"/>
</dbReference>
<evidence type="ECO:0000313" key="3">
    <source>
        <dbReference type="Proteomes" id="UP001176940"/>
    </source>
</evidence>
<feature type="region of interest" description="Disordered" evidence="1">
    <location>
        <begin position="114"/>
        <end position="144"/>
    </location>
</feature>
<keyword evidence="3" id="KW-1185">Reference proteome</keyword>
<proteinExistence type="predicted"/>
<evidence type="ECO:0000256" key="1">
    <source>
        <dbReference type="SAM" id="MobiDB-lite"/>
    </source>
</evidence>